<keyword evidence="2" id="KW-0472">Membrane</keyword>
<dbReference type="PROSITE" id="PS51201">
    <property type="entry name" value="RCK_N"/>
    <property type="match status" value="1"/>
</dbReference>
<dbReference type="EMBL" id="JBHSDV010000003">
    <property type="protein sequence ID" value="MFC4388176.1"/>
    <property type="molecule type" value="Genomic_DNA"/>
</dbReference>
<dbReference type="Pfam" id="PF07885">
    <property type="entry name" value="Ion_trans_2"/>
    <property type="match status" value="1"/>
</dbReference>
<feature type="transmembrane region" description="Helical" evidence="2">
    <location>
        <begin position="14"/>
        <end position="35"/>
    </location>
</feature>
<organism evidence="4 5">
    <name type="scientific">Gracilibacillus marinus</name>
    <dbReference type="NCBI Taxonomy" id="630535"/>
    <lineage>
        <taxon>Bacteria</taxon>
        <taxon>Bacillati</taxon>
        <taxon>Bacillota</taxon>
        <taxon>Bacilli</taxon>
        <taxon>Bacillales</taxon>
        <taxon>Bacillaceae</taxon>
        <taxon>Gracilibacillus</taxon>
    </lineage>
</organism>
<dbReference type="InterPro" id="IPR013099">
    <property type="entry name" value="K_chnl_dom"/>
</dbReference>
<dbReference type="SUPFAM" id="SSF51735">
    <property type="entry name" value="NAD(P)-binding Rossmann-fold domains"/>
    <property type="match status" value="1"/>
</dbReference>
<keyword evidence="4" id="KW-0406">Ion transport</keyword>
<keyword evidence="2" id="KW-0812">Transmembrane</keyword>
<sequence>MIILQSLFRKVIHISNHLLFIISIFLVAFSSFLIVKIESDTFPTFFDGLWWVMTTVTTVGYGDFYPVTVAGRVIALFLYVFGIGLIGIVIGKVIDAFSVFRKKRVEGDIVYNGKGHYIIIGWSQKAKIAIKEMMATNEKIDVIIIDTLDKAPILETNIFYIKGDATEKETLERANIHDATAVLVFANETINNGQLADGQTLLIASTIESIASSIYTIVEIKEEKHLKNFKYMNVDEFILSDETISSLFVRSAFRKGVSNIFSQLLKRTEGDDLYYIPVKPNWRTYGEAFEQLLAQGATLIADRNKLNINRMLEETIPNDAELYVICDKETYNTIIRGASDIR</sequence>
<evidence type="ECO:0000313" key="5">
    <source>
        <dbReference type="Proteomes" id="UP001595880"/>
    </source>
</evidence>
<dbReference type="SUPFAM" id="SSF81324">
    <property type="entry name" value="Voltage-gated potassium channels"/>
    <property type="match status" value="1"/>
</dbReference>
<feature type="transmembrane region" description="Helical" evidence="2">
    <location>
        <begin position="42"/>
        <end position="61"/>
    </location>
</feature>
<dbReference type="Pfam" id="PF02254">
    <property type="entry name" value="TrkA_N"/>
    <property type="match status" value="1"/>
</dbReference>
<evidence type="ECO:0000259" key="3">
    <source>
        <dbReference type="PROSITE" id="PS51201"/>
    </source>
</evidence>
<name>A0ABV8VUJ3_9BACI</name>
<evidence type="ECO:0000313" key="4">
    <source>
        <dbReference type="EMBL" id="MFC4388176.1"/>
    </source>
</evidence>
<dbReference type="InterPro" id="IPR003148">
    <property type="entry name" value="RCK_N"/>
</dbReference>
<dbReference type="PRINTS" id="PR00169">
    <property type="entry name" value="KCHANNEL"/>
</dbReference>
<gene>
    <name evidence="4" type="ORF">ACFOZ1_10235</name>
</gene>
<reference evidence="5" key="1">
    <citation type="journal article" date="2019" name="Int. J. Syst. Evol. Microbiol.">
        <title>The Global Catalogue of Microorganisms (GCM) 10K type strain sequencing project: providing services to taxonomists for standard genome sequencing and annotation.</title>
        <authorList>
            <consortium name="The Broad Institute Genomics Platform"/>
            <consortium name="The Broad Institute Genome Sequencing Center for Infectious Disease"/>
            <person name="Wu L."/>
            <person name="Ma J."/>
        </authorList>
    </citation>
    <scope>NUCLEOTIDE SEQUENCE [LARGE SCALE GENOMIC DNA]</scope>
    <source>
        <strain evidence="5">KACC 14058</strain>
    </source>
</reference>
<dbReference type="InterPro" id="IPR036291">
    <property type="entry name" value="NAD(P)-bd_dom_sf"/>
</dbReference>
<keyword evidence="2" id="KW-1133">Transmembrane helix</keyword>
<comment type="subcellular location">
    <subcellularLocation>
        <location evidence="1">Cell membrane</location>
        <topology evidence="1">Multi-pass membrane protein</topology>
    </subcellularLocation>
</comment>
<dbReference type="PANTHER" id="PTHR43833">
    <property type="entry name" value="POTASSIUM CHANNEL PROTEIN 2-RELATED-RELATED"/>
    <property type="match status" value="1"/>
</dbReference>
<comment type="caution">
    <text evidence="4">The sequence shown here is derived from an EMBL/GenBank/DDBJ whole genome shotgun (WGS) entry which is preliminary data.</text>
</comment>
<dbReference type="Proteomes" id="UP001595880">
    <property type="component" value="Unassembled WGS sequence"/>
</dbReference>
<dbReference type="RefSeq" id="WP_390199027.1">
    <property type="nucleotide sequence ID" value="NZ_JBHSDV010000003.1"/>
</dbReference>
<dbReference type="Gene3D" id="1.10.287.70">
    <property type="match status" value="1"/>
</dbReference>
<evidence type="ECO:0000256" key="2">
    <source>
        <dbReference type="SAM" id="Phobius"/>
    </source>
</evidence>
<accession>A0ABV8VUJ3</accession>
<keyword evidence="5" id="KW-1185">Reference proteome</keyword>
<evidence type="ECO:0000256" key="1">
    <source>
        <dbReference type="ARBA" id="ARBA00004651"/>
    </source>
</evidence>
<protein>
    <submittedName>
        <fullName evidence="4">Potassium channel family protein</fullName>
    </submittedName>
</protein>
<proteinExistence type="predicted"/>
<feature type="domain" description="RCK N-terminal" evidence="3">
    <location>
        <begin position="114"/>
        <end position="239"/>
    </location>
</feature>
<dbReference type="InterPro" id="IPR050721">
    <property type="entry name" value="Trk_Ktr_HKT_K-transport"/>
</dbReference>
<dbReference type="PANTHER" id="PTHR43833:SF9">
    <property type="entry name" value="POTASSIUM CHANNEL PROTEIN YUGO-RELATED"/>
    <property type="match status" value="1"/>
</dbReference>
<keyword evidence="4" id="KW-0407">Ion channel</keyword>
<dbReference type="GO" id="GO:0034220">
    <property type="term" value="P:monoatomic ion transmembrane transport"/>
    <property type="evidence" value="ECO:0007669"/>
    <property type="project" value="UniProtKB-KW"/>
</dbReference>
<dbReference type="Gene3D" id="3.40.50.720">
    <property type="entry name" value="NAD(P)-binding Rossmann-like Domain"/>
    <property type="match status" value="1"/>
</dbReference>
<feature type="transmembrane region" description="Helical" evidence="2">
    <location>
        <begin position="73"/>
        <end position="94"/>
    </location>
</feature>
<keyword evidence="4" id="KW-0813">Transport</keyword>